<evidence type="ECO:0000256" key="4">
    <source>
        <dbReference type="ARBA" id="ARBA00023136"/>
    </source>
</evidence>
<dbReference type="Proteomes" id="UP000621454">
    <property type="component" value="Unassembled WGS sequence"/>
</dbReference>
<feature type="region of interest" description="Disordered" evidence="5">
    <location>
        <begin position="398"/>
        <end position="428"/>
    </location>
</feature>
<dbReference type="PROSITE" id="PS50850">
    <property type="entry name" value="MFS"/>
    <property type="match status" value="1"/>
</dbReference>
<keyword evidence="3 6" id="KW-1133">Transmembrane helix</keyword>
<feature type="transmembrane region" description="Helical" evidence="6">
    <location>
        <begin position="96"/>
        <end position="117"/>
    </location>
</feature>
<dbReference type="Gene3D" id="1.20.1250.20">
    <property type="entry name" value="MFS general substrate transporter like domains"/>
    <property type="match status" value="2"/>
</dbReference>
<evidence type="ECO:0000256" key="2">
    <source>
        <dbReference type="ARBA" id="ARBA00022692"/>
    </source>
</evidence>
<feature type="transmembrane region" description="Helical" evidence="6">
    <location>
        <begin position="129"/>
        <end position="149"/>
    </location>
</feature>
<feature type="transmembrane region" description="Helical" evidence="6">
    <location>
        <begin position="275"/>
        <end position="293"/>
    </location>
</feature>
<keyword evidence="4 6" id="KW-0472">Membrane</keyword>
<evidence type="ECO:0000313" key="8">
    <source>
        <dbReference type="EMBL" id="GGB27428.1"/>
    </source>
</evidence>
<dbReference type="InterPro" id="IPR005829">
    <property type="entry name" value="Sugar_transporter_CS"/>
</dbReference>
<gene>
    <name evidence="8" type="ORF">GCM10011489_14500</name>
</gene>
<dbReference type="CDD" id="cd17319">
    <property type="entry name" value="MFS_ExuT_GudP_like"/>
    <property type="match status" value="1"/>
</dbReference>
<name>A0A916T217_9ACTN</name>
<dbReference type="InterPro" id="IPR036259">
    <property type="entry name" value="MFS_trans_sf"/>
</dbReference>
<evidence type="ECO:0000256" key="5">
    <source>
        <dbReference type="SAM" id="MobiDB-lite"/>
    </source>
</evidence>
<feature type="transmembrane region" description="Helical" evidence="6">
    <location>
        <begin position="70"/>
        <end position="90"/>
    </location>
</feature>
<proteinExistence type="predicted"/>
<dbReference type="InterPro" id="IPR020846">
    <property type="entry name" value="MFS_dom"/>
</dbReference>
<sequence length="428" mass="44921">MNPTTKTTVWLLFIAWSVDYIDRLVINSALPQIGHDLGIDHGQRGLIVSAFFVAYALAQLPGGLIADKYGALRVAVLALIAWSLFTALAFSLVSMLIIRILFGFAEGVFPAAGFKLLSERTTAADRMGATGAVQASNAVGALLAALIAGVALPLIGWRGMFAAIAIIGALTAVLLRWKMPEALTSTQRGSDTALSGITMRTLLRNRAMWMFAIAFFGYDLLVWGSQTWAPSYLNEDRHVGLGTASLLMAFPTILSAVMIAVSGRWSDRLAGRPRPLVIPSMLVAAVLIAVMPLCPNVPTLVICMTVASAVAAIAYMPTFALAMRGLPPEVAGTASSMILLGGMIAGVVAPTLVGVIIDEFSWTAGFVFLAIGPIIAVIATLCAPADANAFRAGFGAAAGSSTDSGSQPPSHDHFTDQTVVDTDVKETR</sequence>
<dbReference type="PANTHER" id="PTHR11662:SF399">
    <property type="entry name" value="FI19708P1-RELATED"/>
    <property type="match status" value="1"/>
</dbReference>
<accession>A0A916T217</accession>
<comment type="caution">
    <text evidence="8">The sequence shown here is derived from an EMBL/GenBank/DDBJ whole genome shotgun (WGS) entry which is preliminary data.</text>
</comment>
<keyword evidence="9" id="KW-1185">Reference proteome</keyword>
<dbReference type="InterPro" id="IPR011701">
    <property type="entry name" value="MFS"/>
</dbReference>
<feature type="transmembrane region" description="Helical" evidence="6">
    <location>
        <begin position="244"/>
        <end position="263"/>
    </location>
</feature>
<protein>
    <submittedName>
        <fullName evidence="8">MFS transporter</fullName>
    </submittedName>
</protein>
<reference evidence="8" key="1">
    <citation type="journal article" date="2014" name="Int. J. Syst. Evol. Microbiol.">
        <title>Complete genome sequence of Corynebacterium casei LMG S-19264T (=DSM 44701T), isolated from a smear-ripened cheese.</title>
        <authorList>
            <consortium name="US DOE Joint Genome Institute (JGI-PGF)"/>
            <person name="Walter F."/>
            <person name="Albersmeier A."/>
            <person name="Kalinowski J."/>
            <person name="Ruckert C."/>
        </authorList>
    </citation>
    <scope>NUCLEOTIDE SEQUENCE</scope>
    <source>
        <strain evidence="8">CGMCC 1.12827</strain>
    </source>
</reference>
<feature type="transmembrane region" description="Helical" evidence="6">
    <location>
        <begin position="334"/>
        <end position="357"/>
    </location>
</feature>
<dbReference type="GO" id="GO:0022857">
    <property type="term" value="F:transmembrane transporter activity"/>
    <property type="evidence" value="ECO:0007669"/>
    <property type="project" value="InterPro"/>
</dbReference>
<dbReference type="RefSeq" id="WP_188585924.1">
    <property type="nucleotide sequence ID" value="NZ_BMGC01000007.1"/>
</dbReference>
<feature type="transmembrane region" description="Helical" evidence="6">
    <location>
        <begin position="299"/>
        <end position="322"/>
    </location>
</feature>
<evidence type="ECO:0000256" key="6">
    <source>
        <dbReference type="SAM" id="Phobius"/>
    </source>
</evidence>
<evidence type="ECO:0000313" key="9">
    <source>
        <dbReference type="Proteomes" id="UP000621454"/>
    </source>
</evidence>
<evidence type="ECO:0000256" key="1">
    <source>
        <dbReference type="ARBA" id="ARBA00004651"/>
    </source>
</evidence>
<keyword evidence="2 6" id="KW-0812">Transmembrane</keyword>
<dbReference type="AlphaFoldDB" id="A0A916T217"/>
<dbReference type="EMBL" id="BMGC01000007">
    <property type="protein sequence ID" value="GGB27428.1"/>
    <property type="molecule type" value="Genomic_DNA"/>
</dbReference>
<feature type="transmembrane region" description="Helical" evidence="6">
    <location>
        <begin position="363"/>
        <end position="383"/>
    </location>
</feature>
<evidence type="ECO:0000259" key="7">
    <source>
        <dbReference type="PROSITE" id="PS50850"/>
    </source>
</evidence>
<comment type="subcellular location">
    <subcellularLocation>
        <location evidence="1">Cell membrane</location>
        <topology evidence="1">Multi-pass membrane protein</topology>
    </subcellularLocation>
</comment>
<evidence type="ECO:0000256" key="3">
    <source>
        <dbReference type="ARBA" id="ARBA00022989"/>
    </source>
</evidence>
<feature type="domain" description="Major facilitator superfamily (MFS) profile" evidence="7">
    <location>
        <begin position="8"/>
        <end position="388"/>
    </location>
</feature>
<dbReference type="PROSITE" id="PS00217">
    <property type="entry name" value="SUGAR_TRANSPORT_2"/>
    <property type="match status" value="1"/>
</dbReference>
<reference evidence="8" key="2">
    <citation type="submission" date="2020-09" db="EMBL/GenBank/DDBJ databases">
        <authorList>
            <person name="Sun Q."/>
            <person name="Zhou Y."/>
        </authorList>
    </citation>
    <scope>NUCLEOTIDE SEQUENCE</scope>
    <source>
        <strain evidence="8">CGMCC 1.12827</strain>
    </source>
</reference>
<feature type="transmembrane region" description="Helical" evidence="6">
    <location>
        <begin position="41"/>
        <end position="58"/>
    </location>
</feature>
<dbReference type="InterPro" id="IPR050382">
    <property type="entry name" value="MFS_Na/Anion_cotransporter"/>
</dbReference>
<organism evidence="8 9">
    <name type="scientific">Gordonia jinhuaensis</name>
    <dbReference type="NCBI Taxonomy" id="1517702"/>
    <lineage>
        <taxon>Bacteria</taxon>
        <taxon>Bacillati</taxon>
        <taxon>Actinomycetota</taxon>
        <taxon>Actinomycetes</taxon>
        <taxon>Mycobacteriales</taxon>
        <taxon>Gordoniaceae</taxon>
        <taxon>Gordonia</taxon>
    </lineage>
</organism>
<feature type="transmembrane region" description="Helical" evidence="6">
    <location>
        <begin position="207"/>
        <end position="224"/>
    </location>
</feature>
<dbReference type="Pfam" id="PF07690">
    <property type="entry name" value="MFS_1"/>
    <property type="match status" value="1"/>
</dbReference>
<dbReference type="GO" id="GO:0005886">
    <property type="term" value="C:plasma membrane"/>
    <property type="evidence" value="ECO:0007669"/>
    <property type="project" value="UniProtKB-SubCell"/>
</dbReference>
<dbReference type="SUPFAM" id="SSF103473">
    <property type="entry name" value="MFS general substrate transporter"/>
    <property type="match status" value="1"/>
</dbReference>
<feature type="transmembrane region" description="Helical" evidence="6">
    <location>
        <begin position="155"/>
        <end position="175"/>
    </location>
</feature>
<dbReference type="PANTHER" id="PTHR11662">
    <property type="entry name" value="SOLUTE CARRIER FAMILY 17"/>
    <property type="match status" value="1"/>
</dbReference>